<dbReference type="SUPFAM" id="SSF52799">
    <property type="entry name" value="(Phosphotyrosine protein) phosphatases II"/>
    <property type="match status" value="1"/>
</dbReference>
<name>A0AAU1UGF4_9ACTN</name>
<dbReference type="GO" id="GO:0004721">
    <property type="term" value="F:phosphoprotein phosphatase activity"/>
    <property type="evidence" value="ECO:0007669"/>
    <property type="project" value="InterPro"/>
</dbReference>
<dbReference type="InterPro" id="IPR016130">
    <property type="entry name" value="Tyr_Pase_AS"/>
</dbReference>
<sequence length="266" mass="27861">MPAIPSTTVANLRDLGGIPLPGGRAVRPGLALRAGQLDRLDPAADPAFSALGIRTIVDFRTNAERASYPDHVPEGVHVLVADALADKIAQTGAAPAVAQLKQVLSDPALADEKLGGGRAEALFADTYRALVSTKSAQAAYRTLLTELADPDTGPLLFHCTAGKDRTGWATTVVLTLLGADAAALEAEYLSVNSAVREAFAPLVEGFTAQGGDPEIALALIGVRASYLHAAQDEVVARYGDFERYVREGLGVPDEAVERIRQRLTAG</sequence>
<dbReference type="Pfam" id="PF13350">
    <property type="entry name" value="Y_phosphatase3"/>
    <property type="match status" value="1"/>
</dbReference>
<dbReference type="PANTHER" id="PTHR31126:SF1">
    <property type="entry name" value="TYROSINE SPECIFIC PROTEIN PHOSPHATASES DOMAIN-CONTAINING PROTEIN"/>
    <property type="match status" value="1"/>
</dbReference>
<dbReference type="InterPro" id="IPR026893">
    <property type="entry name" value="Tyr/Ser_Pase_IphP-type"/>
</dbReference>
<dbReference type="EMBL" id="CP108195">
    <property type="protein sequence ID" value="WTS15544.1"/>
    <property type="molecule type" value="Genomic_DNA"/>
</dbReference>
<evidence type="ECO:0000313" key="2">
    <source>
        <dbReference type="EMBL" id="WTS15544.1"/>
    </source>
</evidence>
<gene>
    <name evidence="2" type="ORF">OHU69_33610</name>
</gene>
<evidence type="ECO:0000256" key="1">
    <source>
        <dbReference type="ARBA" id="ARBA00009580"/>
    </source>
</evidence>
<dbReference type="AlphaFoldDB" id="A0AAU1UGF4"/>
<reference evidence="2" key="1">
    <citation type="submission" date="2022-10" db="EMBL/GenBank/DDBJ databases">
        <title>The complete genomes of actinobacterial strains from the NBC collection.</title>
        <authorList>
            <person name="Joergensen T.S."/>
            <person name="Alvarez Arevalo M."/>
            <person name="Sterndorff E.B."/>
            <person name="Faurdal D."/>
            <person name="Vuksanovic O."/>
            <person name="Mourched A.-S."/>
            <person name="Charusanti P."/>
            <person name="Shaw S."/>
            <person name="Blin K."/>
            <person name="Weber T."/>
        </authorList>
    </citation>
    <scope>NUCLEOTIDE SEQUENCE</scope>
    <source>
        <strain evidence="2">NBC_00119</strain>
    </source>
</reference>
<comment type="similarity">
    <text evidence="1">Belongs to the protein-tyrosine phosphatase family.</text>
</comment>
<dbReference type="Gene3D" id="3.90.190.10">
    <property type="entry name" value="Protein tyrosine phosphatase superfamily"/>
    <property type="match status" value="1"/>
</dbReference>
<organism evidence="2">
    <name type="scientific">Streptomyces sp. NBC_00119</name>
    <dbReference type="NCBI Taxonomy" id="2975659"/>
    <lineage>
        <taxon>Bacteria</taxon>
        <taxon>Bacillati</taxon>
        <taxon>Actinomycetota</taxon>
        <taxon>Actinomycetes</taxon>
        <taxon>Kitasatosporales</taxon>
        <taxon>Streptomycetaceae</taxon>
        <taxon>Streptomyces</taxon>
    </lineage>
</organism>
<dbReference type="PANTHER" id="PTHR31126">
    <property type="entry name" value="TYROSINE-PROTEIN PHOSPHATASE"/>
    <property type="match status" value="1"/>
</dbReference>
<proteinExistence type="inferred from homology"/>
<protein>
    <submittedName>
        <fullName evidence="2">Tyrosine-protein phosphatase</fullName>
    </submittedName>
</protein>
<dbReference type="PROSITE" id="PS00383">
    <property type="entry name" value="TYR_PHOSPHATASE_1"/>
    <property type="match status" value="1"/>
</dbReference>
<dbReference type="InterPro" id="IPR029021">
    <property type="entry name" value="Prot-tyrosine_phosphatase-like"/>
</dbReference>
<accession>A0AAU1UGF4</accession>